<accession>A0ABW9HQ86</accession>
<dbReference type="EMBL" id="JBJVNI010000006">
    <property type="protein sequence ID" value="MFM9609394.1"/>
    <property type="molecule type" value="Genomic_DNA"/>
</dbReference>
<dbReference type="RefSeq" id="WP_409121232.1">
    <property type="nucleotide sequence ID" value="NZ_JBJVNI010000006.1"/>
</dbReference>
<evidence type="ECO:0008006" key="4">
    <source>
        <dbReference type="Google" id="ProtNLM"/>
    </source>
</evidence>
<keyword evidence="1" id="KW-1133">Transmembrane helix</keyword>
<comment type="caution">
    <text evidence="2">The sequence shown here is derived from an EMBL/GenBank/DDBJ whole genome shotgun (WGS) entry which is preliminary data.</text>
</comment>
<name>A0ABW9HQ86_9ACTN</name>
<organism evidence="2 3">
    <name type="scientific">Streptomyces niveiscabiei</name>
    <dbReference type="NCBI Taxonomy" id="164115"/>
    <lineage>
        <taxon>Bacteria</taxon>
        <taxon>Bacillati</taxon>
        <taxon>Actinomycetota</taxon>
        <taxon>Actinomycetes</taxon>
        <taxon>Kitasatosporales</taxon>
        <taxon>Streptomycetaceae</taxon>
        <taxon>Streptomyces</taxon>
    </lineage>
</organism>
<keyword evidence="3" id="KW-1185">Reference proteome</keyword>
<feature type="transmembrane region" description="Helical" evidence="1">
    <location>
        <begin position="40"/>
        <end position="58"/>
    </location>
</feature>
<feature type="transmembrane region" description="Helical" evidence="1">
    <location>
        <begin position="125"/>
        <end position="154"/>
    </location>
</feature>
<evidence type="ECO:0000313" key="3">
    <source>
        <dbReference type="Proteomes" id="UP001631957"/>
    </source>
</evidence>
<feature type="transmembrane region" description="Helical" evidence="1">
    <location>
        <begin position="78"/>
        <end position="94"/>
    </location>
</feature>
<protein>
    <recommendedName>
        <fullName evidence="4">Integral membrane protein</fullName>
    </recommendedName>
</protein>
<keyword evidence="1" id="KW-0472">Membrane</keyword>
<dbReference type="Proteomes" id="UP001631957">
    <property type="component" value="Unassembled WGS sequence"/>
</dbReference>
<sequence>MASRASSDLSTPGAPPPIPSLPGLGTTWYGRGASYWLRRLCTAVLFLLVLALLCLAAFSLYRGFRTILPSSAREPWDWAQLLLAVPAAVWGWRVQRRAVARDLANPPTPEESRTRKRSETTRATGLALLGRFVAVLAAPVMPALAALAVGWTVAMLTVREYPSEVGARRWMADVGHPEPYATSRQLRN</sequence>
<proteinExistence type="predicted"/>
<evidence type="ECO:0000313" key="2">
    <source>
        <dbReference type="EMBL" id="MFM9609394.1"/>
    </source>
</evidence>
<gene>
    <name evidence="2" type="ORF">ACKI18_11805</name>
</gene>
<keyword evidence="1" id="KW-0812">Transmembrane</keyword>
<reference evidence="2 3" key="1">
    <citation type="submission" date="2024-12" db="EMBL/GenBank/DDBJ databases">
        <title>Forecasting of Potato common scab and diversities of Pathogenic streptomyces spp. in china.</title>
        <authorList>
            <person name="Handique U."/>
            <person name="Wu J."/>
        </authorList>
    </citation>
    <scope>NUCLEOTIDE SEQUENCE [LARGE SCALE GENOMIC DNA]</scope>
    <source>
        <strain evidence="2 3">ZRIMU1530</strain>
    </source>
</reference>
<evidence type="ECO:0000256" key="1">
    <source>
        <dbReference type="SAM" id="Phobius"/>
    </source>
</evidence>